<evidence type="ECO:0000256" key="1">
    <source>
        <dbReference type="SAM" id="MobiDB-lite"/>
    </source>
</evidence>
<feature type="region of interest" description="Disordered" evidence="1">
    <location>
        <begin position="321"/>
        <end position="341"/>
    </location>
</feature>
<dbReference type="EMBL" id="DXGJ01000065">
    <property type="protein sequence ID" value="HIW72644.1"/>
    <property type="molecule type" value="Genomic_DNA"/>
</dbReference>
<dbReference type="Proteomes" id="UP000886822">
    <property type="component" value="Unassembled WGS sequence"/>
</dbReference>
<accession>A0A9D1U6N4</accession>
<dbReference type="InterPro" id="IPR046618">
    <property type="entry name" value="DUF6731"/>
</dbReference>
<dbReference type="Pfam" id="PF20505">
    <property type="entry name" value="DUF6731"/>
    <property type="match status" value="1"/>
</dbReference>
<protein>
    <submittedName>
        <fullName evidence="2">Uncharacterized protein</fullName>
    </submittedName>
</protein>
<proteinExistence type="predicted"/>
<evidence type="ECO:0000313" key="3">
    <source>
        <dbReference type="Proteomes" id="UP000886822"/>
    </source>
</evidence>
<sequence>MTKSDGKGKKRDAVKKIRFNYFSPYLIDSEDEDAVVRWDMKELIEFFINHKHEELNTAVPLGDEIADMEWNTAHYDEDNDIYYFQLSKNRSKDIPSKKKLNHDKVPLDLEDDEYIGEFNLLIYDAKYKLLVVQSNYYGLSTNQIQTALAILRQRVKDASGESEKNNPKGVNLEPLIDSSMISKVKKHKIYRRISVKGSDFSFAAADDFKDNPINKAITELKKISGVSFNIELSMAREPKGKSLKAEPVRELMDEVLALYNKDTDVSMNVTSRAEEDAALDFVNLIEPRLTSSIVMNVKNRTTIASESMYINFCEQNYLTPSSNERNMRDKASLISGSTSNS</sequence>
<reference evidence="2" key="1">
    <citation type="journal article" date="2021" name="PeerJ">
        <title>Extensive microbial diversity within the chicken gut microbiome revealed by metagenomics and culture.</title>
        <authorList>
            <person name="Gilroy R."/>
            <person name="Ravi A."/>
            <person name="Getino M."/>
            <person name="Pursley I."/>
            <person name="Horton D.L."/>
            <person name="Alikhan N.F."/>
            <person name="Baker D."/>
            <person name="Gharbi K."/>
            <person name="Hall N."/>
            <person name="Watson M."/>
            <person name="Adriaenssens E.M."/>
            <person name="Foster-Nyarko E."/>
            <person name="Jarju S."/>
            <person name="Secka A."/>
            <person name="Antonio M."/>
            <person name="Oren A."/>
            <person name="Chaudhuri R.R."/>
            <person name="La Ragione R."/>
            <person name="Hildebrand F."/>
            <person name="Pallen M.J."/>
        </authorList>
    </citation>
    <scope>NUCLEOTIDE SEQUENCE</scope>
    <source>
        <strain evidence="2">CHK173-259</strain>
    </source>
</reference>
<dbReference type="AlphaFoldDB" id="A0A9D1U6N4"/>
<evidence type="ECO:0000313" key="2">
    <source>
        <dbReference type="EMBL" id="HIW72644.1"/>
    </source>
</evidence>
<comment type="caution">
    <text evidence="2">The sequence shown here is derived from an EMBL/GenBank/DDBJ whole genome shotgun (WGS) entry which is preliminary data.</text>
</comment>
<gene>
    <name evidence="2" type="ORF">H9875_08480</name>
</gene>
<organism evidence="2 3">
    <name type="scientific">Candidatus Levilactobacillus faecigallinarum</name>
    <dbReference type="NCBI Taxonomy" id="2838638"/>
    <lineage>
        <taxon>Bacteria</taxon>
        <taxon>Bacillati</taxon>
        <taxon>Bacillota</taxon>
        <taxon>Bacilli</taxon>
        <taxon>Lactobacillales</taxon>
        <taxon>Lactobacillaceae</taxon>
        <taxon>Levilactobacillus</taxon>
    </lineage>
</organism>
<name>A0A9D1U6N4_9LACO</name>
<reference evidence="2" key="2">
    <citation type="submission" date="2021-04" db="EMBL/GenBank/DDBJ databases">
        <authorList>
            <person name="Gilroy R."/>
        </authorList>
    </citation>
    <scope>NUCLEOTIDE SEQUENCE</scope>
    <source>
        <strain evidence="2">CHK173-259</strain>
    </source>
</reference>